<keyword evidence="19" id="KW-0604">Photosystem II</keyword>
<feature type="domain" description="ATP synthase A/B type C-terminal" evidence="23">
    <location>
        <begin position="7"/>
        <end position="47"/>
    </location>
</feature>
<keyword evidence="9" id="KW-0479">Metal-binding</keyword>
<keyword evidence="16" id="KW-0406">Ion transport</keyword>
<evidence type="ECO:0000256" key="17">
    <source>
        <dbReference type="ARBA" id="ARBA00023136"/>
    </source>
</evidence>
<evidence type="ECO:0000313" key="25">
    <source>
        <dbReference type="Proteomes" id="UP000323000"/>
    </source>
</evidence>
<keyword evidence="12" id="KW-0067">ATP-binding</keyword>
<protein>
    <recommendedName>
        <fullName evidence="4">H(+)-transporting two-sector ATPase</fullName>
        <ecNumber evidence="4">7.1.2.2</ecNumber>
    </recommendedName>
</protein>
<reference evidence="25" key="1">
    <citation type="journal article" date="2019" name="Gigascience">
        <title>De novo genome assembly of the endangered Acer yangbiense, a plant species with extremely small populations endemic to Yunnan Province, China.</title>
        <authorList>
            <person name="Yang J."/>
            <person name="Wariss H.M."/>
            <person name="Tao L."/>
            <person name="Zhang R."/>
            <person name="Yun Q."/>
            <person name="Hollingsworth P."/>
            <person name="Dao Z."/>
            <person name="Luo G."/>
            <person name="Guo H."/>
            <person name="Ma Y."/>
            <person name="Sun W."/>
        </authorList>
    </citation>
    <scope>NUCLEOTIDE SEQUENCE [LARGE SCALE GENOMIC DNA]</scope>
    <source>
        <strain evidence="25">cv. Malutang</strain>
    </source>
</reference>
<keyword evidence="25" id="KW-1185">Reference proteome</keyword>
<evidence type="ECO:0000256" key="2">
    <source>
        <dbReference type="ARBA" id="ARBA00004170"/>
    </source>
</evidence>
<dbReference type="Pfam" id="PF00283">
    <property type="entry name" value="Cytochrom_B559"/>
    <property type="match status" value="1"/>
</dbReference>
<dbReference type="SUPFAM" id="SSF161045">
    <property type="entry name" value="Cytochrome b559 subunits"/>
    <property type="match status" value="1"/>
</dbReference>
<dbReference type="InterPro" id="IPR006216">
    <property type="entry name" value="PSII_cyt_b559_CS"/>
</dbReference>
<dbReference type="GO" id="GO:0009539">
    <property type="term" value="C:photosystem II reaction center"/>
    <property type="evidence" value="ECO:0007669"/>
    <property type="project" value="InterPro"/>
</dbReference>
<keyword evidence="7" id="KW-0349">Heme</keyword>
<evidence type="ECO:0000256" key="12">
    <source>
        <dbReference type="ARBA" id="ARBA00022840"/>
    </source>
</evidence>
<evidence type="ECO:0000256" key="16">
    <source>
        <dbReference type="ARBA" id="ARBA00023065"/>
    </source>
</evidence>
<comment type="caution">
    <text evidence="24">The sequence shown here is derived from an EMBL/GenBank/DDBJ whole genome shotgun (WGS) entry which is preliminary data.</text>
</comment>
<dbReference type="InterPro" id="IPR050053">
    <property type="entry name" value="ATPase_alpha/beta_chains"/>
</dbReference>
<evidence type="ECO:0000256" key="21">
    <source>
        <dbReference type="ARBA" id="ARBA00048383"/>
    </source>
</evidence>
<evidence type="ECO:0000256" key="13">
    <source>
        <dbReference type="ARBA" id="ARBA00022982"/>
    </source>
</evidence>
<keyword evidence="8" id="KW-0812">Transmembrane</keyword>
<dbReference type="InterPro" id="IPR055190">
    <property type="entry name" value="ATP-synt_VA_C"/>
</dbReference>
<keyword evidence="20" id="KW-0066">ATP synthesis</keyword>
<evidence type="ECO:0000256" key="3">
    <source>
        <dbReference type="ARBA" id="ARBA00008936"/>
    </source>
</evidence>
<comment type="catalytic activity">
    <reaction evidence="21">
        <text>ATP + H2O + 4 H(+)(in) = ADP + phosphate + 5 H(+)(out)</text>
        <dbReference type="Rhea" id="RHEA:57720"/>
        <dbReference type="ChEBI" id="CHEBI:15377"/>
        <dbReference type="ChEBI" id="CHEBI:15378"/>
        <dbReference type="ChEBI" id="CHEBI:30616"/>
        <dbReference type="ChEBI" id="CHEBI:43474"/>
        <dbReference type="ChEBI" id="CHEBI:456216"/>
        <dbReference type="EC" id="7.1.2.2"/>
    </reaction>
</comment>
<evidence type="ECO:0000256" key="11">
    <source>
        <dbReference type="ARBA" id="ARBA00022781"/>
    </source>
</evidence>
<dbReference type="GO" id="GO:0045259">
    <property type="term" value="C:proton-transporting ATP synthase complex"/>
    <property type="evidence" value="ECO:0007669"/>
    <property type="project" value="UniProtKB-KW"/>
</dbReference>
<keyword evidence="6" id="KW-0602">Photosynthesis</keyword>
<sequence>MLQPWIVDEEHYETAQRVKQTLQRYKELQDIIAILGLDELSEEDRLIDSPLTVQEYVELGMSGSTGEHSFADIITSIRYWVIHSITIPSLFIAGEKSDLVALVRTFGLNMPFWPLVVITWVVGDKVGSMEFCLVWSIGGEAIEAKMANGLTIAITELSYSIRDS</sequence>
<dbReference type="EMBL" id="VAHF01000006">
    <property type="protein sequence ID" value="TXG60028.1"/>
    <property type="molecule type" value="Genomic_DNA"/>
</dbReference>
<feature type="domain" description="Photosystem II cytochrome b559 N-terminal" evidence="22">
    <location>
        <begin position="66"/>
        <end position="94"/>
    </location>
</feature>
<dbReference type="Proteomes" id="UP000323000">
    <property type="component" value="Chromosome 6"/>
</dbReference>
<keyword evidence="11" id="KW-0375">Hydrogen ion transport</keyword>
<gene>
    <name evidence="24" type="ORF">EZV62_014601</name>
</gene>
<dbReference type="GO" id="GO:0009767">
    <property type="term" value="P:photosynthetic electron transport chain"/>
    <property type="evidence" value="ECO:0007669"/>
    <property type="project" value="InterPro"/>
</dbReference>
<dbReference type="GO" id="GO:0046933">
    <property type="term" value="F:proton-transporting ATP synthase activity, rotational mechanism"/>
    <property type="evidence" value="ECO:0007669"/>
    <property type="project" value="TreeGrafter"/>
</dbReference>
<evidence type="ECO:0000256" key="8">
    <source>
        <dbReference type="ARBA" id="ARBA00022692"/>
    </source>
</evidence>
<evidence type="ECO:0000256" key="5">
    <source>
        <dbReference type="ARBA" id="ARBA00022448"/>
    </source>
</evidence>
<organism evidence="24 25">
    <name type="scientific">Acer yangbiense</name>
    <dbReference type="NCBI Taxonomy" id="1000413"/>
    <lineage>
        <taxon>Eukaryota</taxon>
        <taxon>Viridiplantae</taxon>
        <taxon>Streptophyta</taxon>
        <taxon>Embryophyta</taxon>
        <taxon>Tracheophyta</taxon>
        <taxon>Spermatophyta</taxon>
        <taxon>Magnoliopsida</taxon>
        <taxon>eudicotyledons</taxon>
        <taxon>Gunneridae</taxon>
        <taxon>Pentapetalae</taxon>
        <taxon>rosids</taxon>
        <taxon>malvids</taxon>
        <taxon>Sapindales</taxon>
        <taxon>Sapindaceae</taxon>
        <taxon>Hippocastanoideae</taxon>
        <taxon>Acereae</taxon>
        <taxon>Acer</taxon>
    </lineage>
</organism>
<dbReference type="GO" id="GO:0005524">
    <property type="term" value="F:ATP binding"/>
    <property type="evidence" value="ECO:0007669"/>
    <property type="project" value="UniProtKB-KW"/>
</dbReference>
<dbReference type="InterPro" id="IPR024034">
    <property type="entry name" value="ATPase_F1/V1_b/a_C"/>
</dbReference>
<keyword evidence="10" id="KW-0547">Nucleotide-binding</keyword>
<dbReference type="GO" id="GO:0020037">
    <property type="term" value="F:heme binding"/>
    <property type="evidence" value="ECO:0007669"/>
    <property type="project" value="InterPro"/>
</dbReference>
<dbReference type="AlphaFoldDB" id="A0A5C7HT55"/>
<dbReference type="GO" id="GO:0005739">
    <property type="term" value="C:mitochondrion"/>
    <property type="evidence" value="ECO:0007669"/>
    <property type="project" value="GOC"/>
</dbReference>
<dbReference type="GO" id="GO:0042776">
    <property type="term" value="P:proton motive force-driven mitochondrial ATP synthesis"/>
    <property type="evidence" value="ECO:0007669"/>
    <property type="project" value="TreeGrafter"/>
</dbReference>
<evidence type="ECO:0000256" key="1">
    <source>
        <dbReference type="ARBA" id="ARBA00004167"/>
    </source>
</evidence>
<dbReference type="InterPro" id="IPR013081">
    <property type="entry name" value="PSII_cyt_b559_N"/>
</dbReference>
<keyword evidence="5" id="KW-0813">Transport</keyword>
<accession>A0A5C7HT55</accession>
<evidence type="ECO:0000256" key="4">
    <source>
        <dbReference type="ARBA" id="ARBA00012473"/>
    </source>
</evidence>
<keyword evidence="14" id="KW-1133">Transmembrane helix</keyword>
<evidence type="ECO:0000256" key="19">
    <source>
        <dbReference type="ARBA" id="ARBA00023276"/>
    </source>
</evidence>
<evidence type="ECO:0000259" key="23">
    <source>
        <dbReference type="Pfam" id="PF22919"/>
    </source>
</evidence>
<comment type="similarity">
    <text evidence="3">Belongs to the ATPase alpha/beta chains family.</text>
</comment>
<evidence type="ECO:0000256" key="10">
    <source>
        <dbReference type="ARBA" id="ARBA00022741"/>
    </source>
</evidence>
<keyword evidence="18" id="KW-0139">CF(1)</keyword>
<dbReference type="PANTHER" id="PTHR15184:SF71">
    <property type="entry name" value="ATP SYNTHASE SUBUNIT BETA, MITOCHONDRIAL"/>
    <property type="match status" value="1"/>
</dbReference>
<evidence type="ECO:0000256" key="9">
    <source>
        <dbReference type="ARBA" id="ARBA00022723"/>
    </source>
</evidence>
<name>A0A5C7HT55_9ROSI</name>
<keyword evidence="13" id="KW-0249">Electron transport</keyword>
<evidence type="ECO:0000256" key="20">
    <source>
        <dbReference type="ARBA" id="ARBA00023310"/>
    </source>
</evidence>
<evidence type="ECO:0000256" key="15">
    <source>
        <dbReference type="ARBA" id="ARBA00023004"/>
    </source>
</evidence>
<evidence type="ECO:0000256" key="7">
    <source>
        <dbReference type="ARBA" id="ARBA00022617"/>
    </source>
</evidence>
<dbReference type="PANTHER" id="PTHR15184">
    <property type="entry name" value="ATP SYNTHASE"/>
    <property type="match status" value="1"/>
</dbReference>
<evidence type="ECO:0000256" key="14">
    <source>
        <dbReference type="ARBA" id="ARBA00022989"/>
    </source>
</evidence>
<dbReference type="PROSITE" id="PS00537">
    <property type="entry name" value="CYTOCHROME_B559"/>
    <property type="match status" value="1"/>
</dbReference>
<evidence type="ECO:0000259" key="22">
    <source>
        <dbReference type="Pfam" id="PF00283"/>
    </source>
</evidence>
<dbReference type="Gene3D" id="1.10.1140.10">
    <property type="entry name" value="Bovine Mitochondrial F1-atpase, Atp Synthase Beta Chain, Chain D, domain 3"/>
    <property type="match status" value="1"/>
</dbReference>
<dbReference type="GO" id="GO:0009535">
    <property type="term" value="C:chloroplast thylakoid membrane"/>
    <property type="evidence" value="ECO:0007669"/>
    <property type="project" value="TreeGrafter"/>
</dbReference>
<evidence type="ECO:0000256" key="6">
    <source>
        <dbReference type="ARBA" id="ARBA00022531"/>
    </source>
</evidence>
<dbReference type="Gene3D" id="1.20.5.860">
    <property type="entry name" value="Photosystem II cytochrome b559, alpha subunit"/>
    <property type="match status" value="1"/>
</dbReference>
<proteinExistence type="inferred from homology"/>
<keyword evidence="15" id="KW-0408">Iron</keyword>
<evidence type="ECO:0000256" key="18">
    <source>
        <dbReference type="ARBA" id="ARBA00023196"/>
    </source>
</evidence>
<evidence type="ECO:0000313" key="24">
    <source>
        <dbReference type="EMBL" id="TXG60028.1"/>
    </source>
</evidence>
<keyword evidence="17" id="KW-0472">Membrane</keyword>
<dbReference type="InterPro" id="IPR037025">
    <property type="entry name" value="PSII_cyt_b559_asu_sf"/>
</dbReference>
<dbReference type="EC" id="7.1.2.2" evidence="4"/>
<dbReference type="GO" id="GO:0046872">
    <property type="term" value="F:metal ion binding"/>
    <property type="evidence" value="ECO:0007669"/>
    <property type="project" value="UniProtKB-KW"/>
</dbReference>
<comment type="subcellular location">
    <subcellularLocation>
        <location evidence="2">Membrane</location>
        <topology evidence="2">Peripheral membrane protein</topology>
    </subcellularLocation>
    <subcellularLocation>
        <location evidence="1">Membrane</location>
        <topology evidence="1">Single-pass membrane protein</topology>
    </subcellularLocation>
</comment>
<dbReference type="Pfam" id="PF22919">
    <property type="entry name" value="ATP-synt_VA_C"/>
    <property type="match status" value="1"/>
</dbReference>
<dbReference type="SUPFAM" id="SSF47917">
    <property type="entry name" value="C-terminal domain of alpha and beta subunits of F1 ATP synthase"/>
    <property type="match status" value="1"/>
</dbReference>